<protein>
    <submittedName>
        <fullName evidence="1">Uncharacterized protein</fullName>
    </submittedName>
</protein>
<proteinExistence type="predicted"/>
<dbReference type="KEGG" id="swi:Swit_2216"/>
<sequence length="151" mass="16814">MTDPALTLDGFHPEFADLAERMANDRMRGYPKLVATGQITASAAKHGIFVMSAIAEIWRCATDILPPNKALMAVHRDYCLEELAAAIGGAKQRLHRRPGDPALTALIEQLRAMRWWHDQYPASAHALNMTCMLRHDAIERAAQAERERNAA</sequence>
<dbReference type="OrthoDB" id="7574812at2"/>
<organism evidence="1 2">
    <name type="scientific">Rhizorhabdus wittichii (strain DSM 6014 / CCUG 31198 / JCM 15750 / NBRC 105917 / EY 4224 / RW1)</name>
    <name type="common">Sphingomonas wittichii</name>
    <dbReference type="NCBI Taxonomy" id="392499"/>
    <lineage>
        <taxon>Bacteria</taxon>
        <taxon>Pseudomonadati</taxon>
        <taxon>Pseudomonadota</taxon>
        <taxon>Alphaproteobacteria</taxon>
        <taxon>Sphingomonadales</taxon>
        <taxon>Sphingomonadaceae</taxon>
        <taxon>Rhizorhabdus</taxon>
    </lineage>
</organism>
<dbReference type="Proteomes" id="UP000001989">
    <property type="component" value="Chromosome"/>
</dbReference>
<dbReference type="EMBL" id="CP000699">
    <property type="protein sequence ID" value="ABQ68575.1"/>
    <property type="molecule type" value="Genomic_DNA"/>
</dbReference>
<name>A0A9J9HBG2_RHIWR</name>
<evidence type="ECO:0000313" key="1">
    <source>
        <dbReference type="EMBL" id="ABQ68575.1"/>
    </source>
</evidence>
<reference evidence="1 2" key="1">
    <citation type="journal article" date="2010" name="J. Bacteriol.">
        <title>Genome sequence of the dioxin-mineralizing bacterium Sphingomonas wittichii RW1.</title>
        <authorList>
            <person name="Miller T.R."/>
            <person name="Delcher A.L."/>
            <person name="Salzberg S.L."/>
            <person name="Saunders E."/>
            <person name="Detter J.C."/>
            <person name="Halden R.U."/>
        </authorList>
    </citation>
    <scope>NUCLEOTIDE SEQUENCE [LARGE SCALE GENOMIC DNA]</scope>
    <source>
        <strain evidence="2">DSM 6014 / CCUG 31198 / JCM 15750 / NBRC 105917 / EY 4224 / RW1</strain>
    </source>
</reference>
<gene>
    <name evidence="1" type="ordered locus">Swit_2216</name>
</gene>
<evidence type="ECO:0000313" key="2">
    <source>
        <dbReference type="Proteomes" id="UP000001989"/>
    </source>
</evidence>
<dbReference type="AlphaFoldDB" id="A0A9J9HBG2"/>
<accession>A0A9J9HBG2</accession>
<keyword evidence="2" id="KW-1185">Reference proteome</keyword>